<proteinExistence type="predicted"/>
<evidence type="ECO:0000256" key="5">
    <source>
        <dbReference type="SAM" id="Phobius"/>
    </source>
</evidence>
<name>A0ABS8DLI9_9FIRM</name>
<evidence type="ECO:0000256" key="1">
    <source>
        <dbReference type="ARBA" id="ARBA00004141"/>
    </source>
</evidence>
<feature type="transmembrane region" description="Helical" evidence="5">
    <location>
        <begin position="235"/>
        <end position="254"/>
    </location>
</feature>
<comment type="caution">
    <text evidence="7">The sequence shown here is derived from an EMBL/GenBank/DDBJ whole genome shotgun (WGS) entry which is preliminary data.</text>
</comment>
<dbReference type="EMBL" id="JAJCIS010000022">
    <property type="protein sequence ID" value="MCB7389310.1"/>
    <property type="molecule type" value="Genomic_DNA"/>
</dbReference>
<evidence type="ECO:0000313" key="7">
    <source>
        <dbReference type="EMBL" id="MCB7389310.1"/>
    </source>
</evidence>
<keyword evidence="8" id="KW-1185">Reference proteome</keyword>
<reference evidence="7 8" key="1">
    <citation type="submission" date="2021-10" db="EMBL/GenBank/DDBJ databases">
        <title>Collection of gut derived symbiotic bacterial strains cultured from healthy donors.</title>
        <authorList>
            <person name="Lin H."/>
            <person name="Littmann E."/>
            <person name="Kohout C."/>
            <person name="Pamer E.G."/>
        </authorList>
    </citation>
    <scope>NUCLEOTIDE SEQUENCE [LARGE SCALE GENOMIC DNA]</scope>
    <source>
        <strain evidence="7 8">DFI.1.165</strain>
    </source>
</reference>
<keyword evidence="2 5" id="KW-0812">Transmembrane</keyword>
<feature type="transmembrane region" description="Helical" evidence="5">
    <location>
        <begin position="62"/>
        <end position="80"/>
    </location>
</feature>
<protein>
    <submittedName>
        <fullName evidence="7">ABC transporter permease</fullName>
    </submittedName>
</protein>
<dbReference type="Proteomes" id="UP001299546">
    <property type="component" value="Unassembled WGS sequence"/>
</dbReference>
<dbReference type="PANTHER" id="PTHR43229">
    <property type="entry name" value="NODULATION PROTEIN J"/>
    <property type="match status" value="1"/>
</dbReference>
<keyword evidence="4 5" id="KW-0472">Membrane</keyword>
<dbReference type="InterPro" id="IPR051784">
    <property type="entry name" value="Nod_factor_ABC_transporter"/>
</dbReference>
<feature type="transmembrane region" description="Helical" evidence="5">
    <location>
        <begin position="201"/>
        <end position="223"/>
    </location>
</feature>
<feature type="transmembrane region" description="Helical" evidence="5">
    <location>
        <begin position="20"/>
        <end position="42"/>
    </location>
</feature>
<comment type="subcellular location">
    <subcellularLocation>
        <location evidence="1">Membrane</location>
        <topology evidence="1">Multi-pass membrane protein</topology>
    </subcellularLocation>
</comment>
<sequence length="270" mass="30746">MKNILLVMKAEIKKQQEHNYHSYFVYFSLLIWPVLGFLEVYYTYKPFSLTGNFIGISSGKELLAFLATGYMAYNCYWSMVQNAWSMSYQERTGGTLEVSFLSPASRMAMNYGKALGALLQEVWMFCCFCLFILLYAESIRWDNIFLLPVIFILLLGSSTIWGGMMNAIFLFSRDAEIFMDLFDTPMVLFSGTRIPAACFPVWAKVISLLFPLTYCLNIIRLVLHITGDGAGIGADLLRLGICLLLMVGITKVLLRRAEANNRKNGELQFY</sequence>
<evidence type="ECO:0000256" key="2">
    <source>
        <dbReference type="ARBA" id="ARBA00022692"/>
    </source>
</evidence>
<accession>A0ABS8DLI9</accession>
<evidence type="ECO:0000259" key="6">
    <source>
        <dbReference type="Pfam" id="PF01061"/>
    </source>
</evidence>
<evidence type="ECO:0000256" key="4">
    <source>
        <dbReference type="ARBA" id="ARBA00023136"/>
    </source>
</evidence>
<dbReference type="RefSeq" id="WP_066738412.1">
    <property type="nucleotide sequence ID" value="NZ_JAJCIQ010000021.1"/>
</dbReference>
<organism evidence="7 8">
    <name type="scientific">Bariatricus massiliensis</name>
    <dbReference type="NCBI Taxonomy" id="1745713"/>
    <lineage>
        <taxon>Bacteria</taxon>
        <taxon>Bacillati</taxon>
        <taxon>Bacillota</taxon>
        <taxon>Clostridia</taxon>
        <taxon>Lachnospirales</taxon>
        <taxon>Lachnospiraceae</taxon>
        <taxon>Bariatricus</taxon>
    </lineage>
</organism>
<gene>
    <name evidence="7" type="ORF">LIZ65_18675</name>
</gene>
<evidence type="ECO:0000313" key="8">
    <source>
        <dbReference type="Proteomes" id="UP001299546"/>
    </source>
</evidence>
<feature type="domain" description="ABC-2 type transporter transmembrane" evidence="6">
    <location>
        <begin position="56"/>
        <end position="222"/>
    </location>
</feature>
<dbReference type="PANTHER" id="PTHR43229:SF6">
    <property type="entry name" value="ABC-TYPE MULTIDRUG TRANSPORT SYSTEM, PERMEASE COMPONENT"/>
    <property type="match status" value="1"/>
</dbReference>
<dbReference type="InterPro" id="IPR013525">
    <property type="entry name" value="ABC2_TM"/>
</dbReference>
<feature type="transmembrane region" description="Helical" evidence="5">
    <location>
        <begin position="148"/>
        <end position="171"/>
    </location>
</feature>
<feature type="transmembrane region" description="Helical" evidence="5">
    <location>
        <begin position="115"/>
        <end position="136"/>
    </location>
</feature>
<dbReference type="Pfam" id="PF01061">
    <property type="entry name" value="ABC2_membrane"/>
    <property type="match status" value="1"/>
</dbReference>
<keyword evidence="3 5" id="KW-1133">Transmembrane helix</keyword>
<evidence type="ECO:0000256" key="3">
    <source>
        <dbReference type="ARBA" id="ARBA00022989"/>
    </source>
</evidence>